<evidence type="ECO:0000256" key="1">
    <source>
        <dbReference type="SAM" id="MobiDB-lite"/>
    </source>
</evidence>
<dbReference type="PANTHER" id="PTHR31871:SF1">
    <property type="entry name" value="HISTIDINE-TRNA LIGASE"/>
    <property type="match status" value="1"/>
</dbReference>
<reference evidence="3" key="2">
    <citation type="submission" date="2022-03" db="EMBL/GenBank/DDBJ databases">
        <title>Draft title - Genomic analysis of global carrot germplasm unveils the trajectory of domestication and the origin of high carotenoid orange carrot.</title>
        <authorList>
            <person name="Iorizzo M."/>
            <person name="Ellison S."/>
            <person name="Senalik D."/>
            <person name="Macko-Podgorni A."/>
            <person name="Grzebelus D."/>
            <person name="Bostan H."/>
            <person name="Rolling W."/>
            <person name="Curaba J."/>
            <person name="Simon P."/>
        </authorList>
    </citation>
    <scope>NUCLEOTIDE SEQUENCE</scope>
    <source>
        <tissue evidence="3">Leaf</tissue>
    </source>
</reference>
<dbReference type="AlphaFoldDB" id="A0A164WPR6"/>
<dbReference type="EMBL" id="CP093348">
    <property type="protein sequence ID" value="WOH06455.1"/>
    <property type="molecule type" value="Genomic_DNA"/>
</dbReference>
<dbReference type="InterPro" id="IPR006476">
    <property type="entry name" value="CHP01589_pln"/>
</dbReference>
<dbReference type="Proteomes" id="UP000077755">
    <property type="component" value="Chromosome 6"/>
</dbReference>
<dbReference type="KEGG" id="dcr:108224639"/>
<name>A0A164WPR6_DAUCS</name>
<accession>A0A164WPR6</accession>
<dbReference type="Gramene" id="KZM92083">
    <property type="protein sequence ID" value="KZM92083"/>
    <property type="gene ID" value="DCAR_020552"/>
</dbReference>
<feature type="region of interest" description="Disordered" evidence="1">
    <location>
        <begin position="288"/>
        <end position="324"/>
    </location>
</feature>
<sequence length="324" mass="35889">MSSGDIRKVSRQDIQLVQNLIERCLQLYMSQKEVVGTLLQQAKIEPGFTELVWQKLEEENQEFFEAYHLRLVVKEQIIEFNKLLEKQAELMHQIRPIGAAPLPISNGSHIQQMHQNAACFGPEQTGADMKQELLHQSIGSNLSNAFGNGMSSLHPCMQPSVDMSIHARRLDVPPNMLFAQNSNLGMVPTVNGGMMKTEAGYAGSSQFIYGANGNVLEARSAMVDPSIPSFGGVESNPQQPSETILDPDTSSFGFLGQIPRNFSLSDLTADFSNNDILENFSRSPFLATDGDNFLDPNGRTEHQEDMKRLDTISEGLSYEDFGSD</sequence>
<evidence type="ECO:0000313" key="2">
    <source>
        <dbReference type="EMBL" id="WOH06381.1"/>
    </source>
</evidence>
<dbReference type="EMBL" id="CP093348">
    <property type="protein sequence ID" value="WOH06381.1"/>
    <property type="molecule type" value="Genomic_DNA"/>
</dbReference>
<gene>
    <name evidence="2" type="ORF">DCAR_0625807</name>
    <name evidence="3" type="ORF">DCAR_0625882</name>
</gene>
<feature type="compositionally biased region" description="Basic and acidic residues" evidence="1">
    <location>
        <begin position="298"/>
        <end position="311"/>
    </location>
</feature>
<reference evidence="3" key="1">
    <citation type="journal article" date="2016" name="Nat. Genet.">
        <title>A high-quality carrot genome assembly provides new insights into carotenoid accumulation and asterid genome evolution.</title>
        <authorList>
            <person name="Iorizzo M."/>
            <person name="Ellison S."/>
            <person name="Senalik D."/>
            <person name="Zeng P."/>
            <person name="Satapoomin P."/>
            <person name="Huang J."/>
            <person name="Bowman M."/>
            <person name="Iovene M."/>
            <person name="Sanseverino W."/>
            <person name="Cavagnaro P."/>
            <person name="Yildiz M."/>
            <person name="Macko-Podgorni A."/>
            <person name="Moranska E."/>
            <person name="Grzebelus E."/>
            <person name="Grzebelus D."/>
            <person name="Ashrafi H."/>
            <person name="Zheng Z."/>
            <person name="Cheng S."/>
            <person name="Spooner D."/>
            <person name="Van Deynze A."/>
            <person name="Simon P."/>
        </authorList>
    </citation>
    <scope>NUCLEOTIDE SEQUENCE</scope>
    <source>
        <tissue evidence="3">Leaf</tissue>
    </source>
</reference>
<evidence type="ECO:0008006" key="5">
    <source>
        <dbReference type="Google" id="ProtNLM"/>
    </source>
</evidence>
<dbReference type="NCBIfam" id="TIGR01589">
    <property type="entry name" value="A_thal_3526"/>
    <property type="match status" value="1"/>
</dbReference>
<dbReference type="PANTHER" id="PTHR31871">
    <property type="entry name" value="OS02G0137100 PROTEIN"/>
    <property type="match status" value="1"/>
</dbReference>
<organism evidence="3 4">
    <name type="scientific">Daucus carota subsp. sativus</name>
    <name type="common">Carrot</name>
    <dbReference type="NCBI Taxonomy" id="79200"/>
    <lineage>
        <taxon>Eukaryota</taxon>
        <taxon>Viridiplantae</taxon>
        <taxon>Streptophyta</taxon>
        <taxon>Embryophyta</taxon>
        <taxon>Tracheophyta</taxon>
        <taxon>Spermatophyta</taxon>
        <taxon>Magnoliopsida</taxon>
        <taxon>eudicotyledons</taxon>
        <taxon>Gunneridae</taxon>
        <taxon>Pentapetalae</taxon>
        <taxon>asterids</taxon>
        <taxon>campanulids</taxon>
        <taxon>Apiales</taxon>
        <taxon>Apiaceae</taxon>
        <taxon>Apioideae</taxon>
        <taxon>Scandiceae</taxon>
        <taxon>Daucinae</taxon>
        <taxon>Daucus</taxon>
        <taxon>Daucus sect. Daucus</taxon>
    </lineage>
</organism>
<evidence type="ECO:0000313" key="3">
    <source>
        <dbReference type="EMBL" id="WOH06455.1"/>
    </source>
</evidence>
<protein>
    <recommendedName>
        <fullName evidence="5">Angiotensin-converting enzyme 2</fullName>
    </recommendedName>
</protein>
<evidence type="ECO:0000313" key="4">
    <source>
        <dbReference type="Proteomes" id="UP000077755"/>
    </source>
</evidence>
<proteinExistence type="predicted"/>
<keyword evidence="4" id="KW-1185">Reference proteome</keyword>
<dbReference type="OMA" id="HHQVGSC"/>
<dbReference type="OrthoDB" id="1620396at2759"/>
<dbReference type="Pfam" id="PF09713">
    <property type="entry name" value="A_thal_3526"/>
    <property type="match status" value="1"/>
</dbReference>